<dbReference type="EMBL" id="GBRH01196348">
    <property type="protein sequence ID" value="JAE01548.1"/>
    <property type="molecule type" value="Transcribed_RNA"/>
</dbReference>
<dbReference type="AlphaFoldDB" id="A0A0A9EZU5"/>
<evidence type="ECO:0000313" key="1">
    <source>
        <dbReference type="EMBL" id="JAE01548.1"/>
    </source>
</evidence>
<organism evidence="1">
    <name type="scientific">Arundo donax</name>
    <name type="common">Giant reed</name>
    <name type="synonym">Donax arundinaceus</name>
    <dbReference type="NCBI Taxonomy" id="35708"/>
    <lineage>
        <taxon>Eukaryota</taxon>
        <taxon>Viridiplantae</taxon>
        <taxon>Streptophyta</taxon>
        <taxon>Embryophyta</taxon>
        <taxon>Tracheophyta</taxon>
        <taxon>Spermatophyta</taxon>
        <taxon>Magnoliopsida</taxon>
        <taxon>Liliopsida</taxon>
        <taxon>Poales</taxon>
        <taxon>Poaceae</taxon>
        <taxon>PACMAD clade</taxon>
        <taxon>Arundinoideae</taxon>
        <taxon>Arundineae</taxon>
        <taxon>Arundo</taxon>
    </lineage>
</organism>
<protein>
    <submittedName>
        <fullName evidence="1">Uncharacterized protein</fullName>
    </submittedName>
</protein>
<reference evidence="1" key="2">
    <citation type="journal article" date="2015" name="Data Brief">
        <title>Shoot transcriptome of the giant reed, Arundo donax.</title>
        <authorList>
            <person name="Barrero R.A."/>
            <person name="Guerrero F.D."/>
            <person name="Moolhuijzen P."/>
            <person name="Goolsby J.A."/>
            <person name="Tidwell J."/>
            <person name="Bellgard S.E."/>
            <person name="Bellgard M.I."/>
        </authorList>
    </citation>
    <scope>NUCLEOTIDE SEQUENCE</scope>
    <source>
        <tissue evidence="1">Shoot tissue taken approximately 20 cm above the soil surface</tissue>
    </source>
</reference>
<sequence>MLPPRRLRCEACVGDLVD</sequence>
<reference evidence="1" key="1">
    <citation type="submission" date="2014-09" db="EMBL/GenBank/DDBJ databases">
        <authorList>
            <person name="Magalhaes I.L.F."/>
            <person name="Oliveira U."/>
            <person name="Santos F.R."/>
            <person name="Vidigal T.H.D.A."/>
            <person name="Brescovit A.D."/>
            <person name="Santos A.J."/>
        </authorList>
    </citation>
    <scope>NUCLEOTIDE SEQUENCE</scope>
    <source>
        <tissue evidence="1">Shoot tissue taken approximately 20 cm above the soil surface</tissue>
    </source>
</reference>
<proteinExistence type="predicted"/>
<accession>A0A0A9EZU5</accession>
<name>A0A0A9EZU5_ARUDO</name>